<gene>
    <name evidence="1" type="ORF">GF339_15900</name>
</gene>
<accession>A0A9D5Q6P3</accession>
<evidence type="ECO:0000313" key="2">
    <source>
        <dbReference type="Proteomes" id="UP000649604"/>
    </source>
</evidence>
<evidence type="ECO:0000313" key="1">
    <source>
        <dbReference type="EMBL" id="MBD3326069.1"/>
    </source>
</evidence>
<dbReference type="Proteomes" id="UP000649604">
    <property type="component" value="Unassembled WGS sequence"/>
</dbReference>
<protein>
    <submittedName>
        <fullName evidence="1">Uncharacterized protein</fullName>
    </submittedName>
</protein>
<organism evidence="1 2">
    <name type="scientific">candidate division KSB3 bacterium</name>
    <dbReference type="NCBI Taxonomy" id="2044937"/>
    <lineage>
        <taxon>Bacteria</taxon>
        <taxon>candidate division KSB3</taxon>
    </lineage>
</organism>
<dbReference type="EMBL" id="WJJP01000521">
    <property type="protein sequence ID" value="MBD3326069.1"/>
    <property type="molecule type" value="Genomic_DNA"/>
</dbReference>
<proteinExistence type="predicted"/>
<sequence>MVYALPDEDFELADWFEVFEEGDEFLVIPLIVGGVIVLEEEEDGDEEEGEENGVKHEVTISVDGSGGTVKPSGTKLVPDGASISIKIKPDSGNFADIANVTINGEPFMDYVQELGNGDGHLVIHGVDQDLDVIATFN</sequence>
<reference evidence="1" key="1">
    <citation type="submission" date="2019-11" db="EMBL/GenBank/DDBJ databases">
        <title>Microbial mats filling the niche in hypersaline microbial mats.</title>
        <authorList>
            <person name="Wong H.L."/>
            <person name="Macleod F.I."/>
            <person name="White R.A. III"/>
            <person name="Burns B.P."/>
        </authorList>
    </citation>
    <scope>NUCLEOTIDE SEQUENCE</scope>
    <source>
        <strain evidence="1">Rbin_158</strain>
    </source>
</reference>
<name>A0A9D5Q6P3_9BACT</name>
<dbReference type="AlphaFoldDB" id="A0A9D5Q6P3"/>
<comment type="caution">
    <text evidence="1">The sequence shown here is derived from an EMBL/GenBank/DDBJ whole genome shotgun (WGS) entry which is preliminary data.</text>
</comment>